<feature type="domain" description="O-acyltransferase WSD1-like N-terminal" evidence="10">
    <location>
        <begin position="111"/>
        <end position="309"/>
    </location>
</feature>
<dbReference type="InterPro" id="IPR009721">
    <property type="entry name" value="O-acyltransferase_WSD1_C"/>
</dbReference>
<dbReference type="PANTHER" id="PTHR31650:SF23">
    <property type="entry name" value="GH11223P"/>
    <property type="match status" value="1"/>
</dbReference>
<dbReference type="EMBL" id="VSRR010002394">
    <property type="protein sequence ID" value="MPC31236.1"/>
    <property type="molecule type" value="Genomic_DNA"/>
</dbReference>
<dbReference type="PANTHER" id="PTHR31650">
    <property type="entry name" value="O-ACYLTRANSFERASE (WSD1-LIKE) FAMILY PROTEIN"/>
    <property type="match status" value="1"/>
</dbReference>
<evidence type="ECO:0000256" key="5">
    <source>
        <dbReference type="ARBA" id="ARBA00024360"/>
    </source>
</evidence>
<sequence>MSYRKYRRASVLRGGGRRWAWGLRVWASTVHLARIVEDRLGLVKLAVTITCFLAFLFLLPGLLFLYTGELVPVERERLAIKCWRAAVGAWAVWAVKDVEEMAGVTVRGAMETPSRPGVHILLLCLSGTPTLEHMQAKIMEDIVERRDVSGRLLYPNLQRRLGKAGGYQAWLRHDNFDLCQHVTLAPMHYQGRLLTSRNIQEYVNEVVSQPLPKDLPPWHVTLIMTCDGGNGGEGETWVVARAHHLLASSLSLPDLLVEAYPDPWLEPASRGLSLLTAPAATARLKDAVVEGVTHAVEDMQSVVLLRGRSLLNTALFPLISVMEEAAQASLKMGPEIFPEGSSVVYFTIALLKRATVRASLLWTDASQHLKQFSVRRAAFCCVLWTLRLWWRCVVLVLVLPFILVRQCREVVRVAQVAAASEECSLVVEAVVEVYWMLRAFVSLPRLVLESVIVRGDTPLLGWPKYHHERKLSRRSSGRLLQDGVTVAWSDPVPLSTVRGVRGATGATLGEVLLTASAGAVRDYLRVTGLPLPEEVSCTVPVYSQRWAEGHDAEVNSPGLVTLALPTGAADPSTALCLLRQAIKKIRNYPERYLASVWLMRNVAYFLPASLLGVVFRALSSRYPVFMSNLAGPQEPVSLWGHDLVNVFHWRPPCDGAGVLCDSPDRSIHDRVSFPTSVVCVRHVLSGRGAAGPGGGRARGAQCGFPSTSLRHPPQRAGRECRSQTRAPEFPQLVPQRHPSAHAHAHAHAHAIAHTTANADAEKHTQVFPPAEPAQDDGRVCAIRAKSVSGGGAAAAAPGGGGVAHLGRRDAGHKHAGQLTDRGGEESPGRRLCTAEPHGAGRGVAGSWSLPASSLFKIMTGALPSLGVTQCDDTSLASRASSYPSFPPCPGSS</sequence>
<evidence type="ECO:0000313" key="13">
    <source>
        <dbReference type="Proteomes" id="UP000324222"/>
    </source>
</evidence>
<keyword evidence="9" id="KW-1133">Transmembrane helix</keyword>
<dbReference type="InterPro" id="IPR045034">
    <property type="entry name" value="O-acyltransferase_WSD1-like"/>
</dbReference>
<keyword evidence="4" id="KW-0012">Acyltransferase</keyword>
<comment type="catalytic activity">
    <reaction evidence="6">
        <text>a long chain fatty alcohol + a fatty acyl-CoA = a long-chain alcohol wax ester + CoA</text>
        <dbReference type="Rhea" id="RHEA:38443"/>
        <dbReference type="ChEBI" id="CHEBI:17135"/>
        <dbReference type="ChEBI" id="CHEBI:57287"/>
        <dbReference type="ChEBI" id="CHEBI:77636"/>
        <dbReference type="ChEBI" id="CHEBI:235323"/>
        <dbReference type="EC" id="2.3.1.75"/>
    </reaction>
</comment>
<evidence type="ECO:0000259" key="11">
    <source>
        <dbReference type="Pfam" id="PF06974"/>
    </source>
</evidence>
<evidence type="ECO:0000313" key="12">
    <source>
        <dbReference type="EMBL" id="MPC31236.1"/>
    </source>
</evidence>
<dbReference type="GO" id="GO:0047196">
    <property type="term" value="F:long-chain-alcohol O-fatty-acyltransferase activity"/>
    <property type="evidence" value="ECO:0007669"/>
    <property type="project" value="UniProtKB-EC"/>
</dbReference>
<reference evidence="12 13" key="1">
    <citation type="submission" date="2019-05" db="EMBL/GenBank/DDBJ databases">
        <title>Another draft genome of Portunus trituberculatus and its Hox gene families provides insights of decapod evolution.</title>
        <authorList>
            <person name="Jeong J.-H."/>
            <person name="Song I."/>
            <person name="Kim S."/>
            <person name="Choi T."/>
            <person name="Kim D."/>
            <person name="Ryu S."/>
            <person name="Kim W."/>
        </authorList>
    </citation>
    <scope>NUCLEOTIDE SEQUENCE [LARGE SCALE GENOMIC DNA]</scope>
    <source>
        <tissue evidence="12">Muscle</tissue>
    </source>
</reference>
<protein>
    <submittedName>
        <fullName evidence="12">Uncharacterized protein</fullName>
    </submittedName>
</protein>
<accession>A0A5B7EDD7</accession>
<evidence type="ECO:0000256" key="4">
    <source>
        <dbReference type="ARBA" id="ARBA00023315"/>
    </source>
</evidence>
<evidence type="ECO:0000256" key="2">
    <source>
        <dbReference type="ARBA" id="ARBA00005189"/>
    </source>
</evidence>
<keyword evidence="9" id="KW-0812">Transmembrane</keyword>
<keyword evidence="3" id="KW-0808">Transferase</keyword>
<dbReference type="GO" id="GO:0004144">
    <property type="term" value="F:diacylglycerol O-acyltransferase activity"/>
    <property type="evidence" value="ECO:0007669"/>
    <property type="project" value="UniProtKB-EC"/>
</dbReference>
<evidence type="ECO:0000256" key="9">
    <source>
        <dbReference type="SAM" id="Phobius"/>
    </source>
</evidence>
<dbReference type="OrthoDB" id="8196708at2759"/>
<dbReference type="GO" id="GO:0005886">
    <property type="term" value="C:plasma membrane"/>
    <property type="evidence" value="ECO:0007669"/>
    <property type="project" value="TreeGrafter"/>
</dbReference>
<evidence type="ECO:0000259" key="10">
    <source>
        <dbReference type="Pfam" id="PF03007"/>
    </source>
</evidence>
<dbReference type="Pfam" id="PF06974">
    <property type="entry name" value="WS_DGAT_C"/>
    <property type="match status" value="1"/>
</dbReference>
<keyword evidence="13" id="KW-1185">Reference proteome</keyword>
<comment type="similarity">
    <text evidence="5">In the N-terminal section; belongs to the long-chain O-acyltransferase family.</text>
</comment>
<gene>
    <name evidence="12" type="ORF">E2C01_024521</name>
</gene>
<keyword evidence="9" id="KW-0472">Membrane</keyword>
<organism evidence="12 13">
    <name type="scientific">Portunus trituberculatus</name>
    <name type="common">Swimming crab</name>
    <name type="synonym">Neptunus trituberculatus</name>
    <dbReference type="NCBI Taxonomy" id="210409"/>
    <lineage>
        <taxon>Eukaryota</taxon>
        <taxon>Metazoa</taxon>
        <taxon>Ecdysozoa</taxon>
        <taxon>Arthropoda</taxon>
        <taxon>Crustacea</taxon>
        <taxon>Multicrustacea</taxon>
        <taxon>Malacostraca</taxon>
        <taxon>Eumalacostraca</taxon>
        <taxon>Eucarida</taxon>
        <taxon>Decapoda</taxon>
        <taxon>Pleocyemata</taxon>
        <taxon>Brachyura</taxon>
        <taxon>Eubrachyura</taxon>
        <taxon>Portunoidea</taxon>
        <taxon>Portunidae</taxon>
        <taxon>Portuninae</taxon>
        <taxon>Portunus</taxon>
    </lineage>
</organism>
<comment type="caution">
    <text evidence="12">The sequence shown here is derived from an EMBL/GenBank/DDBJ whole genome shotgun (WGS) entry which is preliminary data.</text>
</comment>
<evidence type="ECO:0000256" key="1">
    <source>
        <dbReference type="ARBA" id="ARBA00004771"/>
    </source>
</evidence>
<dbReference type="Proteomes" id="UP000324222">
    <property type="component" value="Unassembled WGS sequence"/>
</dbReference>
<dbReference type="GO" id="GO:0019432">
    <property type="term" value="P:triglyceride biosynthetic process"/>
    <property type="evidence" value="ECO:0007669"/>
    <property type="project" value="UniProtKB-UniPathway"/>
</dbReference>
<dbReference type="Pfam" id="PF03007">
    <property type="entry name" value="WS_DGAT_cat"/>
    <property type="match status" value="1"/>
</dbReference>
<proteinExistence type="inferred from homology"/>
<feature type="region of interest" description="Disordered" evidence="8">
    <location>
        <begin position="704"/>
        <end position="723"/>
    </location>
</feature>
<comment type="catalytic activity">
    <reaction evidence="7">
        <text>an acyl-CoA + a 1,2-diacyl-sn-glycerol = a triacyl-sn-glycerol + CoA</text>
        <dbReference type="Rhea" id="RHEA:10868"/>
        <dbReference type="ChEBI" id="CHEBI:17815"/>
        <dbReference type="ChEBI" id="CHEBI:57287"/>
        <dbReference type="ChEBI" id="CHEBI:58342"/>
        <dbReference type="ChEBI" id="CHEBI:64615"/>
        <dbReference type="EC" id="2.3.1.20"/>
    </reaction>
</comment>
<feature type="transmembrane region" description="Helical" evidence="9">
    <location>
        <begin position="42"/>
        <end position="66"/>
    </location>
</feature>
<evidence type="ECO:0000256" key="7">
    <source>
        <dbReference type="ARBA" id="ARBA00048109"/>
    </source>
</evidence>
<feature type="region of interest" description="Disordered" evidence="8">
    <location>
        <begin position="807"/>
        <end position="844"/>
    </location>
</feature>
<dbReference type="UniPathway" id="UPA00282"/>
<evidence type="ECO:0000256" key="6">
    <source>
        <dbReference type="ARBA" id="ARBA00047604"/>
    </source>
</evidence>
<evidence type="ECO:0000256" key="8">
    <source>
        <dbReference type="SAM" id="MobiDB-lite"/>
    </source>
</evidence>
<dbReference type="AlphaFoldDB" id="A0A5B7EDD7"/>
<dbReference type="InterPro" id="IPR004255">
    <property type="entry name" value="O-acyltransferase_WSD1_N"/>
</dbReference>
<comment type="pathway">
    <text evidence="2">Lipid metabolism.</text>
</comment>
<feature type="domain" description="O-acyltransferase WSD1 C-terminal" evidence="11">
    <location>
        <begin position="555"/>
        <end position="657"/>
    </location>
</feature>
<name>A0A5B7EDD7_PORTR</name>
<evidence type="ECO:0000256" key="3">
    <source>
        <dbReference type="ARBA" id="ARBA00022679"/>
    </source>
</evidence>
<comment type="pathway">
    <text evidence="1">Glycerolipid metabolism; triacylglycerol biosynthesis.</text>
</comment>